<evidence type="ECO:0000256" key="6">
    <source>
        <dbReference type="ARBA" id="ARBA00022806"/>
    </source>
</evidence>
<keyword evidence="11" id="KW-0413">Isomerase</keyword>
<dbReference type="Gene3D" id="3.40.50.300">
    <property type="entry name" value="P-loop containing nucleotide triphosphate hydrolases"/>
    <property type="match status" value="2"/>
</dbReference>
<dbReference type="GO" id="GO:0043138">
    <property type="term" value="F:3'-5' DNA helicase activity"/>
    <property type="evidence" value="ECO:0007669"/>
    <property type="project" value="UniProtKB-EC"/>
</dbReference>
<evidence type="ECO:0000256" key="15">
    <source>
        <dbReference type="PROSITE-ProRule" id="PRU00560"/>
    </source>
</evidence>
<sequence>MTATTVRIIDNPPHYAALTAEKLTDAQASFVSSRQPITLAVGGPGTGKTAAVIAKAHVELAAGSRVIVLGRGRLAADALHAELRARLGEQTPMRTAYTASSLAYALLAASAEEGITGEVRPAPRMVTGADADAVLAELIGHVIDAGPESADNAVIFQALTQAGLPAEAIEVDRFRHELRDAIMRAQEYDRGPEDIAELAERYEVPAWRIVAEFFTRYEQIQALAAGAEDQSERLDVSALVAAAAGDVARWPAGSEHLPDLVIVDDAHELTHAGFSLIDALASRGVRIALVANPDQSVETFRGAQPEAIARYAPAIAFETSFIHPKPRLDILSDLASRLPTAGLTAQRHLQPTTADGSAPLAHILPTLAQEEHHVANLVRAFNLTGNVDKLGGYDAPIEAAARIAFRDIAVITRSSADVGRFSRALRHAGIPVRRSSPEVLLTDEPAVRPLIAATRIAIDYDRIVSDVIRPGLRGGASDVRMLESEEYLDEVDALYARTRDLLASPLIGTDPVDIRRLTRFVGTEGDPAERPLAGSAQLRTKLRFIEACLMPVAAEVLPEDIRRGPARAAAMITAAVPAAREGQPAQSVLWKAWHAAGLAETWREQALSGGSEAATADHNLDALMALFDMASTHAERNVGASATVFLDDLERQDIASDTLADHGQVYDGVAVMTVGQAAGRHWPVVIVPGVYDGAWPDTRIRDTTVRWQALVDVFAGRSEPGANLGQETSETYAAARRETVAGEMRMFLAACACATEHLIVTSVDDGETLPSILVPIIDPQPTYSYARRQLSARGAVAALRAALENPATPATDLPALAARLAELAELGVPGADPASWPGLWQPTSDADILPESSEGYLGPSGLESLLTCPLKHFLESCRATDEPGLHLHVGTLIHALAEEFATSELPLGELTAAMHTRLDELFSELPLPRRSGWLVRALKQTVDYMTDNLARYLDEHRGEALTEFPFRITEHGLRISGRIDRIELSETGDRIVDFKTSRSPLVKKAAAVNPQLALYQHGYQQTGRDVATAVLVYPRDLTRGKPTERFQPPLKDTAIDIDALLTAARGFIARGEKKAFVNEGCSRCPVKRSCPAQVEGTRVV</sequence>
<feature type="binding site" evidence="15">
    <location>
        <begin position="42"/>
        <end position="49"/>
    </location>
    <ligand>
        <name>ATP</name>
        <dbReference type="ChEBI" id="CHEBI:30616"/>
    </ligand>
</feature>
<keyword evidence="4" id="KW-0227">DNA damage</keyword>
<keyword evidence="3 15" id="KW-0547">Nucleotide-binding</keyword>
<dbReference type="EC" id="5.6.2.4" evidence="13"/>
<name>A0A1H3Z3I2_9ACTO</name>
<gene>
    <name evidence="18" type="ORF">SAMN02910418_01079</name>
</gene>
<dbReference type="Gene3D" id="3.90.320.10">
    <property type="match status" value="1"/>
</dbReference>
<dbReference type="EMBL" id="FNQV01000005">
    <property type="protein sequence ID" value="SEA17882.1"/>
    <property type="molecule type" value="Genomic_DNA"/>
</dbReference>
<evidence type="ECO:0000256" key="4">
    <source>
        <dbReference type="ARBA" id="ARBA00022763"/>
    </source>
</evidence>
<evidence type="ECO:0000256" key="5">
    <source>
        <dbReference type="ARBA" id="ARBA00022801"/>
    </source>
</evidence>
<dbReference type="InterPro" id="IPR014016">
    <property type="entry name" value="UvrD-like_ATP-bd"/>
</dbReference>
<comment type="catalytic activity">
    <reaction evidence="12">
        <text>Couples ATP hydrolysis with the unwinding of duplex DNA by translocating in the 3'-5' direction.</text>
        <dbReference type="EC" id="5.6.2.4"/>
    </reaction>
</comment>
<dbReference type="GO" id="GO:0003677">
    <property type="term" value="F:DNA binding"/>
    <property type="evidence" value="ECO:0007669"/>
    <property type="project" value="UniProtKB-KW"/>
</dbReference>
<dbReference type="PANTHER" id="PTHR11070:SF59">
    <property type="entry name" value="DNA 3'-5' HELICASE"/>
    <property type="match status" value="1"/>
</dbReference>
<protein>
    <recommendedName>
        <fullName evidence="13">DNA 3'-5' helicase</fullName>
        <ecNumber evidence="13">5.6.2.4</ecNumber>
    </recommendedName>
</protein>
<dbReference type="Pfam" id="PF12705">
    <property type="entry name" value="PDDEXK_1"/>
    <property type="match status" value="1"/>
</dbReference>
<dbReference type="InterPro" id="IPR038726">
    <property type="entry name" value="PDDEXK_AddAB-type"/>
</dbReference>
<dbReference type="GO" id="GO:0005524">
    <property type="term" value="F:ATP binding"/>
    <property type="evidence" value="ECO:0007669"/>
    <property type="project" value="UniProtKB-UniRule"/>
</dbReference>
<keyword evidence="9" id="KW-0238">DNA-binding</keyword>
<feature type="domain" description="UvrD-like helicase ATP-binding" evidence="16">
    <location>
        <begin position="21"/>
        <end position="337"/>
    </location>
</feature>
<dbReference type="InterPro" id="IPR011604">
    <property type="entry name" value="PDDEXK-like_dom_sf"/>
</dbReference>
<dbReference type="GO" id="GO:0005829">
    <property type="term" value="C:cytosol"/>
    <property type="evidence" value="ECO:0007669"/>
    <property type="project" value="TreeGrafter"/>
</dbReference>
<dbReference type="RefSeq" id="WP_092563228.1">
    <property type="nucleotide sequence ID" value="NZ_FNQV01000005.1"/>
</dbReference>
<dbReference type="OrthoDB" id="5240387at2"/>
<dbReference type="GO" id="GO:0004527">
    <property type="term" value="F:exonuclease activity"/>
    <property type="evidence" value="ECO:0007669"/>
    <property type="project" value="UniProtKB-KW"/>
</dbReference>
<evidence type="ECO:0000256" key="3">
    <source>
        <dbReference type="ARBA" id="ARBA00022741"/>
    </source>
</evidence>
<evidence type="ECO:0000256" key="8">
    <source>
        <dbReference type="ARBA" id="ARBA00022840"/>
    </source>
</evidence>
<evidence type="ECO:0000256" key="10">
    <source>
        <dbReference type="ARBA" id="ARBA00023204"/>
    </source>
</evidence>
<proteinExistence type="inferred from homology"/>
<comment type="catalytic activity">
    <reaction evidence="14">
        <text>ATP + H2O = ADP + phosphate + H(+)</text>
        <dbReference type="Rhea" id="RHEA:13065"/>
        <dbReference type="ChEBI" id="CHEBI:15377"/>
        <dbReference type="ChEBI" id="CHEBI:15378"/>
        <dbReference type="ChEBI" id="CHEBI:30616"/>
        <dbReference type="ChEBI" id="CHEBI:43474"/>
        <dbReference type="ChEBI" id="CHEBI:456216"/>
        <dbReference type="EC" id="5.6.2.4"/>
    </reaction>
</comment>
<dbReference type="Proteomes" id="UP000199288">
    <property type="component" value="Unassembled WGS sequence"/>
</dbReference>
<evidence type="ECO:0000256" key="12">
    <source>
        <dbReference type="ARBA" id="ARBA00034617"/>
    </source>
</evidence>
<evidence type="ECO:0000256" key="9">
    <source>
        <dbReference type="ARBA" id="ARBA00023125"/>
    </source>
</evidence>
<keyword evidence="19" id="KW-1185">Reference proteome</keyword>
<dbReference type="InterPro" id="IPR027417">
    <property type="entry name" value="P-loop_NTPase"/>
</dbReference>
<evidence type="ECO:0000256" key="7">
    <source>
        <dbReference type="ARBA" id="ARBA00022839"/>
    </source>
</evidence>
<dbReference type="PROSITE" id="PS51217">
    <property type="entry name" value="UVRD_HELICASE_CTER"/>
    <property type="match status" value="1"/>
</dbReference>
<evidence type="ECO:0000256" key="13">
    <source>
        <dbReference type="ARBA" id="ARBA00034808"/>
    </source>
</evidence>
<dbReference type="InterPro" id="IPR013986">
    <property type="entry name" value="DExx_box_DNA_helicase_dom_sf"/>
</dbReference>
<keyword evidence="8 15" id="KW-0067">ATP-binding</keyword>
<keyword evidence="5 15" id="KW-0378">Hydrolase</keyword>
<dbReference type="PROSITE" id="PS51198">
    <property type="entry name" value="UVRD_HELICASE_ATP_BIND"/>
    <property type="match status" value="1"/>
</dbReference>
<dbReference type="SUPFAM" id="SSF52540">
    <property type="entry name" value="P-loop containing nucleoside triphosphate hydrolases"/>
    <property type="match status" value="1"/>
</dbReference>
<dbReference type="AlphaFoldDB" id="A0A1H3Z3I2"/>
<keyword evidence="10" id="KW-0234">DNA repair</keyword>
<evidence type="ECO:0000259" key="16">
    <source>
        <dbReference type="PROSITE" id="PS51198"/>
    </source>
</evidence>
<evidence type="ECO:0000256" key="1">
    <source>
        <dbReference type="ARBA" id="ARBA00009922"/>
    </source>
</evidence>
<dbReference type="InterPro" id="IPR014017">
    <property type="entry name" value="DNA_helicase_UvrD-like_C"/>
</dbReference>
<accession>A0A1H3Z3I2</accession>
<dbReference type="GO" id="GO:0000725">
    <property type="term" value="P:recombinational repair"/>
    <property type="evidence" value="ECO:0007669"/>
    <property type="project" value="TreeGrafter"/>
</dbReference>
<dbReference type="Gene3D" id="1.10.10.160">
    <property type="match status" value="1"/>
</dbReference>
<dbReference type="Pfam" id="PF00580">
    <property type="entry name" value="UvrD-helicase"/>
    <property type="match status" value="1"/>
</dbReference>
<keyword evidence="6 15" id="KW-0347">Helicase</keyword>
<dbReference type="PANTHER" id="PTHR11070">
    <property type="entry name" value="UVRD / RECB / PCRA DNA HELICASE FAMILY MEMBER"/>
    <property type="match status" value="1"/>
</dbReference>
<keyword evidence="2" id="KW-0540">Nuclease</keyword>
<feature type="domain" description="UvrD-like helicase C-terminal" evidence="17">
    <location>
        <begin position="329"/>
        <end position="679"/>
    </location>
</feature>
<reference evidence="19" key="1">
    <citation type="submission" date="2016-10" db="EMBL/GenBank/DDBJ databases">
        <authorList>
            <person name="Varghese N."/>
            <person name="Submissions S."/>
        </authorList>
    </citation>
    <scope>NUCLEOTIDE SEQUENCE [LARGE SCALE GENOMIC DNA]</scope>
    <source>
        <strain evidence="19">KPR-1</strain>
    </source>
</reference>
<evidence type="ECO:0000259" key="17">
    <source>
        <dbReference type="PROSITE" id="PS51217"/>
    </source>
</evidence>
<evidence type="ECO:0000313" key="19">
    <source>
        <dbReference type="Proteomes" id="UP000199288"/>
    </source>
</evidence>
<comment type="similarity">
    <text evidence="1">Belongs to the helicase family. UvrD subfamily.</text>
</comment>
<evidence type="ECO:0000256" key="11">
    <source>
        <dbReference type="ARBA" id="ARBA00023235"/>
    </source>
</evidence>
<dbReference type="GO" id="GO:0033202">
    <property type="term" value="C:DNA helicase complex"/>
    <property type="evidence" value="ECO:0007669"/>
    <property type="project" value="TreeGrafter"/>
</dbReference>
<keyword evidence="7" id="KW-0269">Exonuclease</keyword>
<organism evidence="18 19">
    <name type="scientific">Bowdeniella nasicola</name>
    <dbReference type="NCBI Taxonomy" id="208480"/>
    <lineage>
        <taxon>Bacteria</taxon>
        <taxon>Bacillati</taxon>
        <taxon>Actinomycetota</taxon>
        <taxon>Actinomycetes</taxon>
        <taxon>Actinomycetales</taxon>
        <taxon>Actinomycetaceae</taxon>
        <taxon>Bowdeniella</taxon>
    </lineage>
</organism>
<evidence type="ECO:0000256" key="2">
    <source>
        <dbReference type="ARBA" id="ARBA00022722"/>
    </source>
</evidence>
<evidence type="ECO:0000313" key="18">
    <source>
        <dbReference type="EMBL" id="SEA17882.1"/>
    </source>
</evidence>
<dbReference type="InterPro" id="IPR000212">
    <property type="entry name" value="DNA_helicase_UvrD/REP"/>
</dbReference>
<evidence type="ECO:0000256" key="14">
    <source>
        <dbReference type="ARBA" id="ARBA00048988"/>
    </source>
</evidence>